<dbReference type="EMBL" id="QBLH01003812">
    <property type="protein sequence ID" value="TGZ32800.1"/>
    <property type="molecule type" value="Genomic_DNA"/>
</dbReference>
<keyword evidence="3" id="KW-1185">Reference proteome</keyword>
<organism evidence="2 3">
    <name type="scientific">Temnothorax longispinosus</name>
    <dbReference type="NCBI Taxonomy" id="300112"/>
    <lineage>
        <taxon>Eukaryota</taxon>
        <taxon>Metazoa</taxon>
        <taxon>Ecdysozoa</taxon>
        <taxon>Arthropoda</taxon>
        <taxon>Hexapoda</taxon>
        <taxon>Insecta</taxon>
        <taxon>Pterygota</taxon>
        <taxon>Neoptera</taxon>
        <taxon>Endopterygota</taxon>
        <taxon>Hymenoptera</taxon>
        <taxon>Apocrita</taxon>
        <taxon>Aculeata</taxon>
        <taxon>Formicoidea</taxon>
        <taxon>Formicidae</taxon>
        <taxon>Myrmicinae</taxon>
        <taxon>Temnothorax</taxon>
    </lineage>
</organism>
<reference evidence="2 3" key="1">
    <citation type="journal article" date="2019" name="Philos. Trans. R. Soc. Lond., B, Biol. Sci.">
        <title>Ant behaviour and brain gene expression of defending hosts depend on the ecological success of the intruding social parasite.</title>
        <authorList>
            <person name="Kaur R."/>
            <person name="Stoldt M."/>
            <person name="Jongepier E."/>
            <person name="Feldmeyer B."/>
            <person name="Menzel F."/>
            <person name="Bornberg-Bauer E."/>
            <person name="Foitzik S."/>
        </authorList>
    </citation>
    <scope>NUCLEOTIDE SEQUENCE [LARGE SCALE GENOMIC DNA]</scope>
    <source>
        <tissue evidence="2">Whole body</tissue>
    </source>
</reference>
<proteinExistence type="predicted"/>
<name>A0A4S2JC42_9HYME</name>
<dbReference type="Proteomes" id="UP000310200">
    <property type="component" value="Unassembled WGS sequence"/>
</dbReference>
<gene>
    <name evidence="2" type="ORF">DBV15_00892</name>
</gene>
<comment type="caution">
    <text evidence="2">The sequence shown here is derived from an EMBL/GenBank/DDBJ whole genome shotgun (WGS) entry which is preliminary data.</text>
</comment>
<accession>A0A4S2JC42</accession>
<evidence type="ECO:0000313" key="2">
    <source>
        <dbReference type="EMBL" id="TGZ32800.1"/>
    </source>
</evidence>
<evidence type="ECO:0000313" key="3">
    <source>
        <dbReference type="Proteomes" id="UP000310200"/>
    </source>
</evidence>
<dbReference type="AlphaFoldDB" id="A0A4S2JC42"/>
<feature type="compositionally biased region" description="Polar residues" evidence="1">
    <location>
        <begin position="52"/>
        <end position="61"/>
    </location>
</feature>
<feature type="compositionally biased region" description="Basic and acidic residues" evidence="1">
    <location>
        <begin position="98"/>
        <end position="108"/>
    </location>
</feature>
<sequence>MYLLIASRRYAFASASRIFRSLLTRSSAPVAVSARSFGLAARRGSVSKKETGGNTPPTDTASLLAGPLAGRIIKVPEGDGQSKSRGTATDKDEEGSAEEEHSMSKEESTGLLQLRTSFSPSVSSFVEVFTRYVARRDIHWFFEIVVSPEWRGIPRESLDSPCACGMRARGTEMSQTAAFDELPSAISGV</sequence>
<evidence type="ECO:0000256" key="1">
    <source>
        <dbReference type="SAM" id="MobiDB-lite"/>
    </source>
</evidence>
<feature type="region of interest" description="Disordered" evidence="1">
    <location>
        <begin position="43"/>
        <end position="109"/>
    </location>
</feature>
<protein>
    <submittedName>
        <fullName evidence="2">Uncharacterized protein</fullName>
    </submittedName>
</protein>